<keyword evidence="1" id="KW-0472">Membrane</keyword>
<proteinExistence type="predicted"/>
<name>A0AAJ5WA16_9SPHI</name>
<gene>
    <name evidence="2" type="ORF">P0Y49_05945</name>
</gene>
<accession>A0AAJ5WA16</accession>
<feature type="transmembrane region" description="Helical" evidence="1">
    <location>
        <begin position="63"/>
        <end position="86"/>
    </location>
</feature>
<protein>
    <submittedName>
        <fullName evidence="2">Uncharacterized protein</fullName>
    </submittedName>
</protein>
<keyword evidence="1" id="KW-0812">Transmembrane</keyword>
<keyword evidence="1" id="KW-1133">Transmembrane helix</keyword>
<reference evidence="2" key="1">
    <citation type="submission" date="2023-03" db="EMBL/GenBank/DDBJ databases">
        <title>Andean soil-derived lignocellulolytic bacterial consortium as a source of novel taxa and putative plastic-active enzymes.</title>
        <authorList>
            <person name="Diaz-Garcia L."/>
            <person name="Chuvochina M."/>
            <person name="Feuerriegel G."/>
            <person name="Bunk B."/>
            <person name="Sproer C."/>
            <person name="Streit W.R."/>
            <person name="Rodriguez L.M."/>
            <person name="Overmann J."/>
            <person name="Jimenez D.J."/>
        </authorList>
    </citation>
    <scope>NUCLEOTIDE SEQUENCE</scope>
    <source>
        <strain evidence="2">MAG 3858</strain>
    </source>
</reference>
<evidence type="ECO:0000256" key="1">
    <source>
        <dbReference type="SAM" id="Phobius"/>
    </source>
</evidence>
<dbReference type="Proteomes" id="UP001214530">
    <property type="component" value="Chromosome"/>
</dbReference>
<dbReference type="AlphaFoldDB" id="A0AAJ5WA16"/>
<feature type="transmembrane region" description="Helical" evidence="1">
    <location>
        <begin position="92"/>
        <end position="108"/>
    </location>
</feature>
<sequence length="182" mass="21339">MMKRKFDFAFIGVLGLFMTNTIIQLVLYDNLLSINNYVGFTCFMIATALRFTNNRYRRYGLPILLLLCTFNIANLEIGNVAFFVSYGSMESISINPIILFILIIYYFVNKINVKQVVKTIFFPSAEEQEIDHQKLTDFYFRKFENCSDKELEYITRNFKDYPLAAQNALEKIHTLKDQPTKL</sequence>
<feature type="transmembrane region" description="Helical" evidence="1">
    <location>
        <begin position="34"/>
        <end position="51"/>
    </location>
</feature>
<organism evidence="2 3">
    <name type="scientific">Candidatus Pedobacter colombiensis</name>
    <dbReference type="NCBI Taxonomy" id="3121371"/>
    <lineage>
        <taxon>Bacteria</taxon>
        <taxon>Pseudomonadati</taxon>
        <taxon>Bacteroidota</taxon>
        <taxon>Sphingobacteriia</taxon>
        <taxon>Sphingobacteriales</taxon>
        <taxon>Sphingobacteriaceae</taxon>
        <taxon>Pedobacter</taxon>
    </lineage>
</organism>
<evidence type="ECO:0000313" key="2">
    <source>
        <dbReference type="EMBL" id="WEK20679.1"/>
    </source>
</evidence>
<dbReference type="EMBL" id="CP119313">
    <property type="protein sequence ID" value="WEK20679.1"/>
    <property type="molecule type" value="Genomic_DNA"/>
</dbReference>
<feature type="transmembrane region" description="Helical" evidence="1">
    <location>
        <begin position="7"/>
        <end position="28"/>
    </location>
</feature>
<evidence type="ECO:0000313" key="3">
    <source>
        <dbReference type="Proteomes" id="UP001214530"/>
    </source>
</evidence>